<comment type="caution">
    <text evidence="12">The sequence shown here is derived from an EMBL/GenBank/DDBJ whole genome shotgun (WGS) entry which is preliminary data.</text>
</comment>
<keyword evidence="13" id="KW-1185">Reference proteome</keyword>
<dbReference type="AlphaFoldDB" id="A0A8T0WWG9"/>
<evidence type="ECO:0000256" key="5">
    <source>
        <dbReference type="ARBA" id="ARBA00022777"/>
    </source>
</evidence>
<keyword evidence="2" id="KW-0723">Serine/threonine-protein kinase</keyword>
<dbReference type="GO" id="GO:0005524">
    <property type="term" value="F:ATP binding"/>
    <property type="evidence" value="ECO:0007669"/>
    <property type="project" value="UniProtKB-KW"/>
</dbReference>
<evidence type="ECO:0000256" key="6">
    <source>
        <dbReference type="ARBA" id="ARBA00022840"/>
    </source>
</evidence>
<evidence type="ECO:0000256" key="7">
    <source>
        <dbReference type="ARBA" id="ARBA00023193"/>
    </source>
</evidence>
<dbReference type="GO" id="GO:0017148">
    <property type="term" value="P:negative regulation of translation"/>
    <property type="evidence" value="ECO:0007669"/>
    <property type="project" value="UniProtKB-KW"/>
</dbReference>
<keyword evidence="3" id="KW-0808">Transferase</keyword>
<dbReference type="SUPFAM" id="SSF56112">
    <property type="entry name" value="Protein kinase-like (PK-like)"/>
    <property type="match status" value="1"/>
</dbReference>
<comment type="catalytic activity">
    <reaction evidence="9">
        <text>L-threonyl-[protein] + ATP = O-phospho-L-threonyl-[protein] + ADP + H(+)</text>
        <dbReference type="Rhea" id="RHEA:46608"/>
        <dbReference type="Rhea" id="RHEA-COMP:11060"/>
        <dbReference type="Rhea" id="RHEA-COMP:11605"/>
        <dbReference type="ChEBI" id="CHEBI:15378"/>
        <dbReference type="ChEBI" id="CHEBI:30013"/>
        <dbReference type="ChEBI" id="CHEBI:30616"/>
        <dbReference type="ChEBI" id="CHEBI:61977"/>
        <dbReference type="ChEBI" id="CHEBI:456216"/>
        <dbReference type="EC" id="2.7.11.1"/>
    </reaction>
    <physiologicalReaction direction="left-to-right" evidence="9">
        <dbReference type="Rhea" id="RHEA:46609"/>
    </physiologicalReaction>
</comment>
<dbReference type="EMBL" id="CM029038">
    <property type="protein sequence ID" value="KAG2653582.1"/>
    <property type="molecule type" value="Genomic_DNA"/>
</dbReference>
<evidence type="ECO:0000256" key="8">
    <source>
        <dbReference type="ARBA" id="ARBA00037982"/>
    </source>
</evidence>
<evidence type="ECO:0000256" key="2">
    <source>
        <dbReference type="ARBA" id="ARBA00022527"/>
    </source>
</evidence>
<organism evidence="12 13">
    <name type="scientific">Panicum virgatum</name>
    <name type="common">Blackwell switchgrass</name>
    <dbReference type="NCBI Taxonomy" id="38727"/>
    <lineage>
        <taxon>Eukaryota</taxon>
        <taxon>Viridiplantae</taxon>
        <taxon>Streptophyta</taxon>
        <taxon>Embryophyta</taxon>
        <taxon>Tracheophyta</taxon>
        <taxon>Spermatophyta</taxon>
        <taxon>Magnoliopsida</taxon>
        <taxon>Liliopsida</taxon>
        <taxon>Poales</taxon>
        <taxon>Poaceae</taxon>
        <taxon>PACMAD clade</taxon>
        <taxon>Panicoideae</taxon>
        <taxon>Panicodae</taxon>
        <taxon>Paniceae</taxon>
        <taxon>Panicinae</taxon>
        <taxon>Panicum</taxon>
        <taxon>Panicum sect. Hiantes</taxon>
    </lineage>
</organism>
<evidence type="ECO:0000259" key="11">
    <source>
        <dbReference type="PROSITE" id="PS50011"/>
    </source>
</evidence>
<evidence type="ECO:0000313" key="13">
    <source>
        <dbReference type="Proteomes" id="UP000823388"/>
    </source>
</evidence>
<gene>
    <name evidence="12" type="ORF">PVAP13_1NG464600</name>
</gene>
<reference evidence="12" key="1">
    <citation type="submission" date="2020-05" db="EMBL/GenBank/DDBJ databases">
        <title>WGS assembly of Panicum virgatum.</title>
        <authorList>
            <person name="Lovell J.T."/>
            <person name="Jenkins J."/>
            <person name="Shu S."/>
            <person name="Juenger T.E."/>
            <person name="Schmutz J."/>
        </authorList>
    </citation>
    <scope>NUCLEOTIDE SEQUENCE</scope>
    <source>
        <strain evidence="12">AP13</strain>
    </source>
</reference>
<evidence type="ECO:0000256" key="9">
    <source>
        <dbReference type="ARBA" id="ARBA00048659"/>
    </source>
</evidence>
<protein>
    <recommendedName>
        <fullName evidence="1">non-specific serine/threonine protein kinase</fullName>
        <ecNumber evidence="1">2.7.11.1</ecNumber>
    </recommendedName>
</protein>
<evidence type="ECO:0000256" key="4">
    <source>
        <dbReference type="ARBA" id="ARBA00022741"/>
    </source>
</evidence>
<comment type="catalytic activity">
    <reaction evidence="10">
        <text>L-seryl-[protein] + ATP = O-phospho-L-seryl-[protein] + ADP + H(+)</text>
        <dbReference type="Rhea" id="RHEA:17989"/>
        <dbReference type="Rhea" id="RHEA-COMP:9863"/>
        <dbReference type="Rhea" id="RHEA-COMP:11604"/>
        <dbReference type="ChEBI" id="CHEBI:15378"/>
        <dbReference type="ChEBI" id="CHEBI:29999"/>
        <dbReference type="ChEBI" id="CHEBI:30616"/>
        <dbReference type="ChEBI" id="CHEBI:83421"/>
        <dbReference type="ChEBI" id="CHEBI:456216"/>
        <dbReference type="EC" id="2.7.11.1"/>
    </reaction>
    <physiologicalReaction direction="left-to-right" evidence="10">
        <dbReference type="Rhea" id="RHEA:17990"/>
    </physiologicalReaction>
</comment>
<dbReference type="InterPro" id="IPR008271">
    <property type="entry name" value="Ser/Thr_kinase_AS"/>
</dbReference>
<dbReference type="GO" id="GO:0005737">
    <property type="term" value="C:cytoplasm"/>
    <property type="evidence" value="ECO:0007669"/>
    <property type="project" value="TreeGrafter"/>
</dbReference>
<dbReference type="Proteomes" id="UP000823388">
    <property type="component" value="Chromosome 1N"/>
</dbReference>
<keyword evidence="4" id="KW-0547">Nucleotide-binding</keyword>
<keyword evidence="5" id="KW-0418">Kinase</keyword>
<evidence type="ECO:0000256" key="3">
    <source>
        <dbReference type="ARBA" id="ARBA00022679"/>
    </source>
</evidence>
<dbReference type="Pfam" id="PF00069">
    <property type="entry name" value="Pkinase"/>
    <property type="match status" value="1"/>
</dbReference>
<proteinExistence type="inferred from homology"/>
<accession>A0A8T0WWG9</accession>
<feature type="domain" description="Protein kinase" evidence="11">
    <location>
        <begin position="1"/>
        <end position="129"/>
    </location>
</feature>
<dbReference type="GO" id="GO:0005634">
    <property type="term" value="C:nucleus"/>
    <property type="evidence" value="ECO:0007669"/>
    <property type="project" value="TreeGrafter"/>
</dbReference>
<evidence type="ECO:0000256" key="1">
    <source>
        <dbReference type="ARBA" id="ARBA00012513"/>
    </source>
</evidence>
<dbReference type="EC" id="2.7.11.1" evidence="1"/>
<evidence type="ECO:0000313" key="12">
    <source>
        <dbReference type="EMBL" id="KAG2653582.1"/>
    </source>
</evidence>
<dbReference type="PANTHER" id="PTHR11042">
    <property type="entry name" value="EUKARYOTIC TRANSLATION INITIATION FACTOR 2-ALPHA KINASE EIF2-ALPHA KINASE -RELATED"/>
    <property type="match status" value="1"/>
</dbReference>
<dbReference type="GO" id="GO:0004694">
    <property type="term" value="F:eukaryotic translation initiation factor 2alpha kinase activity"/>
    <property type="evidence" value="ECO:0007669"/>
    <property type="project" value="TreeGrafter"/>
</dbReference>
<sequence length="129" mass="14516">MYMNLKIFNEAVLGLSYLHKQGVMHRDIKSSNIFLDEKNLVRIGDFGSGALIGSSSCMGGGKFWGTAFYASCELWCSNAHSDIPDVFSLGVVYFELFGDFGTIDTRCRRLEELERALNSRSWKTKPLET</sequence>
<dbReference type="Gene3D" id="1.10.510.10">
    <property type="entry name" value="Transferase(Phosphotransferase) domain 1"/>
    <property type="match status" value="1"/>
</dbReference>
<evidence type="ECO:0000256" key="10">
    <source>
        <dbReference type="ARBA" id="ARBA00048977"/>
    </source>
</evidence>
<dbReference type="InterPro" id="IPR050339">
    <property type="entry name" value="CC_SR_Kinase"/>
</dbReference>
<name>A0A8T0WWG9_PANVG</name>
<keyword evidence="7" id="KW-0652">Protein synthesis inhibitor</keyword>
<dbReference type="PROSITE" id="PS00108">
    <property type="entry name" value="PROTEIN_KINASE_ST"/>
    <property type="match status" value="1"/>
</dbReference>
<dbReference type="InterPro" id="IPR000719">
    <property type="entry name" value="Prot_kinase_dom"/>
</dbReference>
<keyword evidence="6" id="KW-0067">ATP-binding</keyword>
<dbReference type="PANTHER" id="PTHR11042:SF160">
    <property type="entry name" value="EUKARYOTIC TRANSLATION INITIATION FACTOR 2-ALPHA KINASE 1"/>
    <property type="match status" value="1"/>
</dbReference>
<dbReference type="PROSITE" id="PS50011">
    <property type="entry name" value="PROTEIN_KINASE_DOM"/>
    <property type="match status" value="1"/>
</dbReference>
<dbReference type="InterPro" id="IPR011009">
    <property type="entry name" value="Kinase-like_dom_sf"/>
</dbReference>
<comment type="similarity">
    <text evidence="8">Belongs to the protein kinase superfamily. Ser/Thr protein kinase family. GCN2 subfamily.</text>
</comment>